<evidence type="ECO:0000313" key="3">
    <source>
        <dbReference type="Proteomes" id="UP000664807"/>
    </source>
</evidence>
<keyword evidence="1" id="KW-0732">Signal</keyword>
<keyword evidence="3" id="KW-1185">Reference proteome</keyword>
<evidence type="ECO:0000313" key="2">
    <source>
        <dbReference type="EMBL" id="MBO0343091.1"/>
    </source>
</evidence>
<gene>
    <name evidence="2" type="ORF">J0654_15660</name>
</gene>
<evidence type="ECO:0000256" key="1">
    <source>
        <dbReference type="SAM" id="SignalP"/>
    </source>
</evidence>
<reference evidence="2 3" key="1">
    <citation type="submission" date="2021-03" db="EMBL/GenBank/DDBJ databases">
        <title>Muricauda lutimaris sp. nov. and Muricauda ruestringensis sp. nov, two marine members of the Flavobacteriaceae isolated from deep sea sediments of Western Pacific.</title>
        <authorList>
            <person name="Zhao S."/>
            <person name="Liu R."/>
        </authorList>
    </citation>
    <scope>NUCLEOTIDE SEQUENCE [LARGE SCALE GENOMIC DNA]</scope>
    <source>
        <strain evidence="2 3">BC31-3-A3</strain>
    </source>
</reference>
<protein>
    <submittedName>
        <fullName evidence="2">Uncharacterized protein</fullName>
    </submittedName>
</protein>
<proteinExistence type="predicted"/>
<dbReference type="RefSeq" id="WP_207030060.1">
    <property type="nucleotide sequence ID" value="NZ_JAFLNM010000004.1"/>
</dbReference>
<dbReference type="EMBL" id="JAFLNM010000004">
    <property type="protein sequence ID" value="MBO0343091.1"/>
    <property type="molecule type" value="Genomic_DNA"/>
</dbReference>
<feature type="chain" id="PRO_5045289762" evidence="1">
    <location>
        <begin position="20"/>
        <end position="244"/>
    </location>
</feature>
<sequence>MKKTALLLPLLLIVQFVIAQQDFTGTILDWEVGSGDIITGLMQPKVIGSVDDQGNFKIPLNPNFLDDIKKEMEEENKKDNDGWTASLMTVDKLFNCFGDSLMVENGNQPISKLSQMGAFMLVNMSEKKRLGYFFAVNSAAFAESLMNIGTYAFSPGYYVDWYFVGQPGSVKGNCKQEAYALNQEEIYEKNTTYNLEFKEGWNVVKYEIKKVFKDKDGKTYPQEIEYATLPEIPKNITYSFMKDD</sequence>
<feature type="signal peptide" evidence="1">
    <location>
        <begin position="1"/>
        <end position="19"/>
    </location>
</feature>
<organism evidence="2 3">
    <name type="scientific">Flagellimonas profundi</name>
    <dbReference type="NCBI Taxonomy" id="2915620"/>
    <lineage>
        <taxon>Bacteria</taxon>
        <taxon>Pseudomonadati</taxon>
        <taxon>Bacteroidota</taxon>
        <taxon>Flavobacteriia</taxon>
        <taxon>Flavobacteriales</taxon>
        <taxon>Flavobacteriaceae</taxon>
        <taxon>Flagellimonas</taxon>
    </lineage>
</organism>
<name>A0ABS3FKS5_9FLAO</name>
<comment type="caution">
    <text evidence="2">The sequence shown here is derived from an EMBL/GenBank/DDBJ whole genome shotgun (WGS) entry which is preliminary data.</text>
</comment>
<dbReference type="Proteomes" id="UP000664807">
    <property type="component" value="Unassembled WGS sequence"/>
</dbReference>
<accession>A0ABS3FKS5</accession>